<keyword evidence="1" id="KW-1133">Transmembrane helix</keyword>
<dbReference type="PANTHER" id="PTHR37038">
    <property type="entry name" value="TRANSCRIPTIONAL REGULATOR-RELATED"/>
    <property type="match status" value="1"/>
</dbReference>
<dbReference type="InterPro" id="IPR011990">
    <property type="entry name" value="TPR-like_helical_dom_sf"/>
</dbReference>
<comment type="caution">
    <text evidence="3">The sequence shown here is derived from an EMBL/GenBank/DDBJ whole genome shotgun (WGS) entry which is preliminary data.</text>
</comment>
<dbReference type="CDD" id="cd00093">
    <property type="entry name" value="HTH_XRE"/>
    <property type="match status" value="1"/>
</dbReference>
<dbReference type="InterPro" id="IPR001387">
    <property type="entry name" value="Cro/C1-type_HTH"/>
</dbReference>
<feature type="domain" description="HTH cro/C1-type" evidence="2">
    <location>
        <begin position="61"/>
        <end position="114"/>
    </location>
</feature>
<feature type="transmembrane region" description="Helical" evidence="1">
    <location>
        <begin position="12"/>
        <end position="36"/>
    </location>
</feature>
<evidence type="ECO:0000313" key="4">
    <source>
        <dbReference type="Proteomes" id="UP000323732"/>
    </source>
</evidence>
<dbReference type="InterPro" id="IPR010982">
    <property type="entry name" value="Lambda_DNA-bd_dom_sf"/>
</dbReference>
<dbReference type="SMART" id="SM00530">
    <property type="entry name" value="HTH_XRE"/>
    <property type="match status" value="1"/>
</dbReference>
<name>A0A5D4SUP6_9BACI</name>
<dbReference type="AlphaFoldDB" id="A0A5D4SUP6"/>
<dbReference type="Gene3D" id="1.25.40.10">
    <property type="entry name" value="Tetratricopeptide repeat domain"/>
    <property type="match status" value="1"/>
</dbReference>
<dbReference type="PROSITE" id="PS50943">
    <property type="entry name" value="HTH_CROC1"/>
    <property type="match status" value="1"/>
</dbReference>
<dbReference type="InterPro" id="IPR019734">
    <property type="entry name" value="TPR_rpt"/>
</dbReference>
<sequence>MSSEESRSCKQNGFLHFLYLGKNTSGIILILFYRVYCYSTIKRQNGRDGLNNFGNNLGKKIKDLRVSRGLKQSELSEGICTQAQISKIERGDIIPLSSTLYLIARRLGVDISYFFGMNGIASNEYVEDVMEQLYAARKELNYDELRRIVAVEEKNPQVLENPEYHQVLLWNKGIYTFYLEKDFERSISILQEAIDLTHKNASIWTESELEIYISMGIFHYDIKEFQQCYDLLKKASQVIKELPQLQNKDLKTKVLYNQARSLWALQQYKEAIECCYKGINWCVKANLLDYLGELYYYLSISYEGLKEYNQAIEHYDITISIFKAQKDDRFVSFIEGKIENINKSVKKS</sequence>
<dbReference type="Pfam" id="PF18768">
    <property type="entry name" value="RNPP_C"/>
    <property type="match status" value="1"/>
</dbReference>
<organism evidence="3 4">
    <name type="scientific">Bacillus infantis</name>
    <dbReference type="NCBI Taxonomy" id="324767"/>
    <lineage>
        <taxon>Bacteria</taxon>
        <taxon>Bacillati</taxon>
        <taxon>Bacillota</taxon>
        <taxon>Bacilli</taxon>
        <taxon>Bacillales</taxon>
        <taxon>Bacillaceae</taxon>
        <taxon>Bacillus</taxon>
    </lineage>
</organism>
<accession>A0A5D4SUP6</accession>
<evidence type="ECO:0000313" key="3">
    <source>
        <dbReference type="EMBL" id="TYS65968.1"/>
    </source>
</evidence>
<keyword evidence="1" id="KW-0472">Membrane</keyword>
<dbReference type="SUPFAM" id="SSF48452">
    <property type="entry name" value="TPR-like"/>
    <property type="match status" value="1"/>
</dbReference>
<dbReference type="InterPro" id="IPR041315">
    <property type="entry name" value="PlcR_TPR"/>
</dbReference>
<evidence type="ECO:0000259" key="2">
    <source>
        <dbReference type="PROSITE" id="PS50943"/>
    </source>
</evidence>
<dbReference type="Pfam" id="PF01381">
    <property type="entry name" value="HTH_3"/>
    <property type="match status" value="1"/>
</dbReference>
<evidence type="ECO:0000256" key="1">
    <source>
        <dbReference type="SAM" id="Phobius"/>
    </source>
</evidence>
<reference evidence="3 4" key="1">
    <citation type="submission" date="2019-08" db="EMBL/GenBank/DDBJ databases">
        <title>Bacillus genomes from the desert of Cuatro Cienegas, Coahuila.</title>
        <authorList>
            <person name="Olmedo-Alvarez G."/>
        </authorList>
    </citation>
    <scope>NUCLEOTIDE SEQUENCE [LARGE SCALE GENOMIC DNA]</scope>
    <source>
        <strain evidence="3 4">CH37_1T</strain>
    </source>
</reference>
<gene>
    <name evidence="3" type="ORF">FZD47_00300</name>
</gene>
<protein>
    <submittedName>
        <fullName evidence="3">Helix-turn-helix transcriptional regulator</fullName>
    </submittedName>
</protein>
<keyword evidence="1" id="KW-0812">Transmembrane</keyword>
<dbReference type="InterPro" id="IPR053163">
    <property type="entry name" value="HTH-type_regulator_Rgg"/>
</dbReference>
<dbReference type="SUPFAM" id="SSF47413">
    <property type="entry name" value="lambda repressor-like DNA-binding domains"/>
    <property type="match status" value="1"/>
</dbReference>
<dbReference type="GO" id="GO:0003677">
    <property type="term" value="F:DNA binding"/>
    <property type="evidence" value="ECO:0007669"/>
    <property type="project" value="InterPro"/>
</dbReference>
<dbReference type="EMBL" id="VTES01000001">
    <property type="protein sequence ID" value="TYS65968.1"/>
    <property type="molecule type" value="Genomic_DNA"/>
</dbReference>
<proteinExistence type="predicted"/>
<dbReference type="PANTHER" id="PTHR37038:SF14">
    <property type="entry name" value="TRANSCRIPTIONAL ACTIVATOR"/>
    <property type="match status" value="1"/>
</dbReference>
<dbReference type="SMART" id="SM00028">
    <property type="entry name" value="TPR"/>
    <property type="match status" value="4"/>
</dbReference>
<dbReference type="Proteomes" id="UP000323732">
    <property type="component" value="Unassembled WGS sequence"/>
</dbReference>